<dbReference type="GO" id="GO:0046872">
    <property type="term" value="F:metal ion binding"/>
    <property type="evidence" value="ECO:0007669"/>
    <property type="project" value="UniProtKB-KW"/>
</dbReference>
<proteinExistence type="inferred from homology"/>
<evidence type="ECO:0000256" key="4">
    <source>
        <dbReference type="ARBA" id="ARBA00022837"/>
    </source>
</evidence>
<keyword evidence="7" id="KW-1185">Reference proteome</keyword>
<dbReference type="EMBL" id="VSDQ01000718">
    <property type="protein sequence ID" value="TYA71726.1"/>
    <property type="molecule type" value="Genomic_DNA"/>
</dbReference>
<dbReference type="CDD" id="cd16145">
    <property type="entry name" value="ARS_like"/>
    <property type="match status" value="1"/>
</dbReference>
<dbReference type="PROSITE" id="PS00149">
    <property type="entry name" value="SULFATASE_2"/>
    <property type="match status" value="1"/>
</dbReference>
<keyword evidence="2" id="KW-0479">Metal-binding</keyword>
<dbReference type="Gene3D" id="3.40.720.10">
    <property type="entry name" value="Alkaline Phosphatase, subunit A"/>
    <property type="match status" value="1"/>
</dbReference>
<evidence type="ECO:0000313" key="7">
    <source>
        <dbReference type="Proteomes" id="UP000323930"/>
    </source>
</evidence>
<dbReference type="Pfam" id="PF00884">
    <property type="entry name" value="Sulfatase"/>
    <property type="match status" value="1"/>
</dbReference>
<dbReference type="PROSITE" id="PS00523">
    <property type="entry name" value="SULFATASE_1"/>
    <property type="match status" value="1"/>
</dbReference>
<dbReference type="Proteomes" id="UP000323930">
    <property type="component" value="Unassembled WGS sequence"/>
</dbReference>
<evidence type="ECO:0000313" key="6">
    <source>
        <dbReference type="EMBL" id="TYA71726.1"/>
    </source>
</evidence>
<dbReference type="PANTHER" id="PTHR42693:SF53">
    <property type="entry name" value="ENDO-4-O-SULFATASE"/>
    <property type="match status" value="1"/>
</dbReference>
<dbReference type="InterPro" id="IPR024607">
    <property type="entry name" value="Sulfatase_CS"/>
</dbReference>
<evidence type="ECO:0000259" key="5">
    <source>
        <dbReference type="Pfam" id="PF00884"/>
    </source>
</evidence>
<dbReference type="InterPro" id="IPR050738">
    <property type="entry name" value="Sulfatase"/>
</dbReference>
<name>A0A5D0HK93_9FLAO</name>
<dbReference type="RefSeq" id="WP_148544712.1">
    <property type="nucleotide sequence ID" value="NZ_VSDQ01000718.1"/>
</dbReference>
<accession>A0A5D0HK93</accession>
<keyword evidence="3" id="KW-0378">Hydrolase</keyword>
<sequence>MKVLKRFTIALIAICAVYTCKNTTSNKAELKETEPTITSKKPNIIFLLADDMGYGELGSYGQEILKTPFLDELASKGMRFTDFYAGTAVCSPSRAVLMTGLHTGHVSIRGNKGEYENRYDRVPLRKTEIIIPEVLKKAGYQTAMIGKWHLGLPQDQSTWAKGRGFDYAVQEQWGKDIKGNEIDERIHWVNNNQDSILYEYNKYKCLDEFRTNFALEFLEKKDNDKPFFLYMSYRTPHANEYNVRKNDLYKDYGFPEYDREYASRVTMLDEQIKRLLDTLEKRGELDNTLVVFSSDNGPWTGSHRYKKHLKHSHEFFKSSAGLKGYKRDLYEGGIREPMIVYWKGKVKPGQVSHHISGFQDVMPTFAEVAGVKAPDNIDGISFLPTILGKNTQKEHKHMYWEIQEGKSIKAFKQAARKGKWKAVRIGDSYKTELYNLEEDVYETKDISEQHPDIVKEMNSILKTESVVIEHYPYSGGIFK</sequence>
<dbReference type="AlphaFoldDB" id="A0A5D0HK93"/>
<dbReference type="GO" id="GO:0004065">
    <property type="term" value="F:arylsulfatase activity"/>
    <property type="evidence" value="ECO:0007669"/>
    <property type="project" value="TreeGrafter"/>
</dbReference>
<evidence type="ECO:0000256" key="3">
    <source>
        <dbReference type="ARBA" id="ARBA00022801"/>
    </source>
</evidence>
<organism evidence="6 7">
    <name type="scientific">Seonamhaeicola marinus</name>
    <dbReference type="NCBI Taxonomy" id="1912246"/>
    <lineage>
        <taxon>Bacteria</taxon>
        <taxon>Pseudomonadati</taxon>
        <taxon>Bacteroidota</taxon>
        <taxon>Flavobacteriia</taxon>
        <taxon>Flavobacteriales</taxon>
        <taxon>Flavobacteriaceae</taxon>
    </lineage>
</organism>
<dbReference type="InterPro" id="IPR000917">
    <property type="entry name" value="Sulfatase_N"/>
</dbReference>
<dbReference type="Gene3D" id="3.30.1120.10">
    <property type="match status" value="1"/>
</dbReference>
<protein>
    <submittedName>
        <fullName evidence="6">Arylsulfatase</fullName>
    </submittedName>
</protein>
<keyword evidence="4" id="KW-0106">Calcium</keyword>
<reference evidence="6 7" key="1">
    <citation type="submission" date="2019-08" db="EMBL/GenBank/DDBJ databases">
        <title>Seonamhaeicola sediminis sp. nov., isolated from marine sediment.</title>
        <authorList>
            <person name="Cao W.R."/>
        </authorList>
    </citation>
    <scope>NUCLEOTIDE SEQUENCE [LARGE SCALE GENOMIC DNA]</scope>
    <source>
        <strain evidence="6 7">B011</strain>
    </source>
</reference>
<evidence type="ECO:0000256" key="1">
    <source>
        <dbReference type="ARBA" id="ARBA00008779"/>
    </source>
</evidence>
<feature type="domain" description="Sulfatase N-terminal" evidence="5">
    <location>
        <begin position="42"/>
        <end position="371"/>
    </location>
</feature>
<dbReference type="InterPro" id="IPR017850">
    <property type="entry name" value="Alkaline_phosphatase_core_sf"/>
</dbReference>
<dbReference type="OrthoDB" id="1390125at2"/>
<gene>
    <name evidence="6" type="ORF">FUA24_19415</name>
</gene>
<dbReference type="PANTHER" id="PTHR42693">
    <property type="entry name" value="ARYLSULFATASE FAMILY MEMBER"/>
    <property type="match status" value="1"/>
</dbReference>
<dbReference type="SUPFAM" id="SSF53649">
    <property type="entry name" value="Alkaline phosphatase-like"/>
    <property type="match status" value="1"/>
</dbReference>
<comment type="caution">
    <text evidence="6">The sequence shown here is derived from an EMBL/GenBank/DDBJ whole genome shotgun (WGS) entry which is preliminary data.</text>
</comment>
<comment type="similarity">
    <text evidence="1">Belongs to the sulfatase family.</text>
</comment>
<evidence type="ECO:0000256" key="2">
    <source>
        <dbReference type="ARBA" id="ARBA00022723"/>
    </source>
</evidence>